<protein>
    <submittedName>
        <fullName evidence="2">Type I toxin-antitoxin system SymE family toxin</fullName>
    </submittedName>
</protein>
<evidence type="ECO:0000313" key="3">
    <source>
        <dbReference type="Proteomes" id="UP000825886"/>
    </source>
</evidence>
<accession>A0ABX9ARS6</accession>
<dbReference type="Proteomes" id="UP000825886">
    <property type="component" value="Chromosome"/>
</dbReference>
<evidence type="ECO:0000259" key="1">
    <source>
        <dbReference type="Pfam" id="PF08845"/>
    </source>
</evidence>
<keyword evidence="3" id="KW-1185">Reference proteome</keyword>
<dbReference type="RefSeq" id="WP_222160437.1">
    <property type="nucleotide sequence ID" value="NZ_CP081864.1"/>
</dbReference>
<reference evidence="2 3" key="1">
    <citation type="submission" date="2021-08" db="EMBL/GenBank/DDBJ databases">
        <title>Culture and genomic analysis of Symbiopectobacterium purcellii sp. nov. gen. nov., isolated from the leafhopper Empoasca decipiens.</title>
        <authorList>
            <person name="Nadal-Jimenez P."/>
            <person name="Siozios S."/>
            <person name="Halliday N."/>
            <person name="Camara M."/>
            <person name="Hurst G.D.D."/>
        </authorList>
    </citation>
    <scope>NUCLEOTIDE SEQUENCE [LARGE SCALE GENOMIC DNA]</scope>
    <source>
        <strain evidence="2 3">SyEd1</strain>
    </source>
</reference>
<dbReference type="EMBL" id="CP081864">
    <property type="protein sequence ID" value="QZN97398.1"/>
    <property type="molecule type" value="Genomic_DNA"/>
</dbReference>
<sequence>MHFQNRAPLHRGIPTAKWQHWQLTPALGGLSLARLANPAAKLSGKWLRELGFDTGIGVTVLIPDSVPVQ</sequence>
<gene>
    <name evidence="2" type="ORF">K6K13_08740</name>
</gene>
<name>A0ABX9ARS6_9ENTR</name>
<feature type="domain" description="Toxin SymE-like" evidence="1">
    <location>
        <begin position="36"/>
        <end position="60"/>
    </location>
</feature>
<proteinExistence type="predicted"/>
<evidence type="ECO:0000313" key="2">
    <source>
        <dbReference type="EMBL" id="QZN97398.1"/>
    </source>
</evidence>
<dbReference type="Pfam" id="PF08845">
    <property type="entry name" value="SymE_toxin"/>
    <property type="match status" value="1"/>
</dbReference>
<organism evidence="2 3">
    <name type="scientific">Symbiopectobacterium purcellii</name>
    <dbReference type="NCBI Taxonomy" id="2871826"/>
    <lineage>
        <taxon>Bacteria</taxon>
        <taxon>Pseudomonadati</taxon>
        <taxon>Pseudomonadota</taxon>
        <taxon>Gammaproteobacteria</taxon>
        <taxon>Enterobacterales</taxon>
        <taxon>Enterobacteriaceae</taxon>
    </lineage>
</organism>
<dbReference type="InterPro" id="IPR014944">
    <property type="entry name" value="Toxin_SymE-like"/>
</dbReference>